<reference evidence="1 2" key="1">
    <citation type="submission" date="2013-02" db="EMBL/GenBank/DDBJ databases">
        <title>The Genome Sequence of Acinetobacter beijerinckii ANC 3835.</title>
        <authorList>
            <consortium name="The Broad Institute Genome Sequencing Platform"/>
            <consortium name="The Broad Institute Genome Sequencing Center for Infectious Disease"/>
            <person name="Cerqueira G."/>
            <person name="Feldgarden M."/>
            <person name="Courvalin P."/>
            <person name="Perichon B."/>
            <person name="Grillot-Courvalin C."/>
            <person name="Clermont D."/>
            <person name="Rocha E."/>
            <person name="Yoon E.-J."/>
            <person name="Nemec A."/>
            <person name="Walker B."/>
            <person name="Young S.K."/>
            <person name="Zeng Q."/>
            <person name="Gargeya S."/>
            <person name="Fitzgerald M."/>
            <person name="Haas B."/>
            <person name="Abouelleil A."/>
            <person name="Alvarado L."/>
            <person name="Arachchi H.M."/>
            <person name="Berlin A.M."/>
            <person name="Chapman S.B."/>
            <person name="Dewar J."/>
            <person name="Goldberg J."/>
            <person name="Griggs A."/>
            <person name="Gujja S."/>
            <person name="Hansen M."/>
            <person name="Howarth C."/>
            <person name="Imamovic A."/>
            <person name="Larimer J."/>
            <person name="McCowan C."/>
            <person name="Murphy C."/>
            <person name="Neiman D."/>
            <person name="Pearson M."/>
            <person name="Priest M."/>
            <person name="Roberts A."/>
            <person name="Saif S."/>
            <person name="Shea T."/>
            <person name="Sisk P."/>
            <person name="Sykes S."/>
            <person name="Wortman J."/>
            <person name="Nusbaum C."/>
            <person name="Birren B."/>
        </authorList>
    </citation>
    <scope>NUCLEOTIDE SEQUENCE [LARGE SCALE GENOMIC DNA]</scope>
    <source>
        <strain evidence="1 2">ANC 3835</strain>
    </source>
</reference>
<dbReference type="InterPro" id="IPR013078">
    <property type="entry name" value="His_Pase_superF_clade-1"/>
</dbReference>
<organism evidence="1 2">
    <name type="scientific">Acinetobacter beijerinckii ANC 3835</name>
    <dbReference type="NCBI Taxonomy" id="1217649"/>
    <lineage>
        <taxon>Bacteria</taxon>
        <taxon>Pseudomonadati</taxon>
        <taxon>Pseudomonadota</taxon>
        <taxon>Gammaproteobacteria</taxon>
        <taxon>Moraxellales</taxon>
        <taxon>Moraxellaceae</taxon>
        <taxon>Acinetobacter</taxon>
    </lineage>
</organism>
<dbReference type="SMART" id="SM00855">
    <property type="entry name" value="PGAM"/>
    <property type="match status" value="1"/>
</dbReference>
<dbReference type="InterPro" id="IPR050275">
    <property type="entry name" value="PGM_Phosphatase"/>
</dbReference>
<dbReference type="PANTHER" id="PTHR48100:SF1">
    <property type="entry name" value="HISTIDINE PHOSPHATASE FAMILY PROTEIN-RELATED"/>
    <property type="match status" value="1"/>
</dbReference>
<dbReference type="SUPFAM" id="SSF53254">
    <property type="entry name" value="Phosphoglycerate mutase-like"/>
    <property type="match status" value="1"/>
</dbReference>
<comment type="caution">
    <text evidence="1">The sequence shown here is derived from an EMBL/GenBank/DDBJ whole genome shotgun (WGS) entry which is preliminary data.</text>
</comment>
<sequence length="205" mass="24218">MNENQDTTLNKTMSIFLIRHAESEANINGRTLSHASIALSENGKQQAKQLCVSLPQIDYVIISKYLRTYQTAEPILQKYRITAEIDGNIDEFSYLSERKCANTNLDDRKEWVKAYWEKMDRDYRDDDDAESFTDLYICVQLFHKKLRQLEKEYAEKNLVIFTHGQFLRLLLTLKDRPKPLSRELMQNFRLDLIQQPIPNTTIFLF</sequence>
<accession>N9E818</accession>
<proteinExistence type="predicted"/>
<evidence type="ECO:0000313" key="2">
    <source>
        <dbReference type="Proteomes" id="UP000018417"/>
    </source>
</evidence>
<dbReference type="GO" id="GO:0016791">
    <property type="term" value="F:phosphatase activity"/>
    <property type="evidence" value="ECO:0007669"/>
    <property type="project" value="TreeGrafter"/>
</dbReference>
<dbReference type="GO" id="GO:0005737">
    <property type="term" value="C:cytoplasm"/>
    <property type="evidence" value="ECO:0007669"/>
    <property type="project" value="TreeGrafter"/>
</dbReference>
<name>N9E818_9GAMM</name>
<gene>
    <name evidence="1" type="ORF">F934_00629</name>
</gene>
<dbReference type="CDD" id="cd07067">
    <property type="entry name" value="HP_PGM_like"/>
    <property type="match status" value="1"/>
</dbReference>
<dbReference type="InterPro" id="IPR029033">
    <property type="entry name" value="His_PPase_superfam"/>
</dbReference>
<dbReference type="PATRIC" id="fig|1217649.3.peg.597"/>
<dbReference type="EMBL" id="APQK01000006">
    <property type="protein sequence ID" value="ENW06563.1"/>
    <property type="molecule type" value="Genomic_DNA"/>
</dbReference>
<dbReference type="HOGENOM" id="CLU_096452_1_0_6"/>
<protein>
    <recommendedName>
        <fullName evidence="3">Histidine phosphatase family protein</fullName>
    </recommendedName>
</protein>
<dbReference type="AlphaFoldDB" id="N9E818"/>
<dbReference type="Gene3D" id="3.40.50.1240">
    <property type="entry name" value="Phosphoglycerate mutase-like"/>
    <property type="match status" value="1"/>
</dbReference>
<evidence type="ECO:0000313" key="1">
    <source>
        <dbReference type="EMBL" id="ENW06563.1"/>
    </source>
</evidence>
<dbReference type="PANTHER" id="PTHR48100">
    <property type="entry name" value="BROAD-SPECIFICITY PHOSPHATASE YOR283W-RELATED"/>
    <property type="match status" value="1"/>
</dbReference>
<dbReference type="Pfam" id="PF00300">
    <property type="entry name" value="His_Phos_1"/>
    <property type="match status" value="1"/>
</dbReference>
<evidence type="ECO:0008006" key="3">
    <source>
        <dbReference type="Google" id="ProtNLM"/>
    </source>
</evidence>
<dbReference type="Proteomes" id="UP000018417">
    <property type="component" value="Unassembled WGS sequence"/>
</dbReference>